<organism evidence="2 3">
    <name type="scientific">Elysia crispata</name>
    <name type="common">lettuce slug</name>
    <dbReference type="NCBI Taxonomy" id="231223"/>
    <lineage>
        <taxon>Eukaryota</taxon>
        <taxon>Metazoa</taxon>
        <taxon>Spiralia</taxon>
        <taxon>Lophotrochozoa</taxon>
        <taxon>Mollusca</taxon>
        <taxon>Gastropoda</taxon>
        <taxon>Heterobranchia</taxon>
        <taxon>Euthyneura</taxon>
        <taxon>Panpulmonata</taxon>
        <taxon>Sacoglossa</taxon>
        <taxon>Placobranchoidea</taxon>
        <taxon>Plakobranchidae</taxon>
        <taxon>Elysia</taxon>
    </lineage>
</organism>
<dbReference type="Proteomes" id="UP001283361">
    <property type="component" value="Unassembled WGS sequence"/>
</dbReference>
<feature type="region of interest" description="Disordered" evidence="1">
    <location>
        <begin position="1"/>
        <end position="411"/>
    </location>
</feature>
<feature type="compositionally biased region" description="Low complexity" evidence="1">
    <location>
        <begin position="306"/>
        <end position="323"/>
    </location>
</feature>
<feature type="region of interest" description="Disordered" evidence="1">
    <location>
        <begin position="1304"/>
        <end position="1334"/>
    </location>
</feature>
<feature type="compositionally biased region" description="Low complexity" evidence="1">
    <location>
        <begin position="1174"/>
        <end position="1189"/>
    </location>
</feature>
<feature type="compositionally biased region" description="Polar residues" evidence="1">
    <location>
        <begin position="758"/>
        <end position="771"/>
    </location>
</feature>
<dbReference type="EMBL" id="JAWDGP010007989">
    <property type="protein sequence ID" value="KAK3698011.1"/>
    <property type="molecule type" value="Genomic_DNA"/>
</dbReference>
<protein>
    <submittedName>
        <fullName evidence="2">Uncharacterized protein</fullName>
    </submittedName>
</protein>
<keyword evidence="3" id="KW-1185">Reference proteome</keyword>
<accession>A0AAE1CJ35</accession>
<feature type="compositionally biased region" description="Polar residues" evidence="1">
    <location>
        <begin position="606"/>
        <end position="626"/>
    </location>
</feature>
<feature type="region of interest" description="Disordered" evidence="1">
    <location>
        <begin position="567"/>
        <end position="630"/>
    </location>
</feature>
<feature type="compositionally biased region" description="Polar residues" evidence="1">
    <location>
        <begin position="911"/>
        <end position="945"/>
    </location>
</feature>
<evidence type="ECO:0000256" key="1">
    <source>
        <dbReference type="SAM" id="MobiDB-lite"/>
    </source>
</evidence>
<sequence length="1704" mass="183371">MEADVALRTGAGETWSMPPTGQSHAEATPGRGRKAKSKGRGLPQPVASPSPQQRSRRKQQQQQQQQQLRLSRSLDDELDAVVEAGNVKSRGRQQEITSSSRERLVESDIADALLSSGAATRRGSAPGQQSPSLSKLEKWTPKEQKKSSSRNRRRRAAAAAKKHEIGELEGGEGMAQAPISPEGTEPALFLDTQQGRSSRLPEPGSRKQEHRQPSMDSLSGRGPRKHSQQSDDGFFSYEPDYGMDADDQKPISPESPQVPISESRLKELAGHVQAPSGLPRAGFGYQNSSSDGSGRGRRREKGGVGRVVPKPSGSLGAGSSLYGNDIVPSETGLGSDRKSSERVLRSEETPAFCEPQYRMIKDAHQKTTHTQPLADPHYGKSQDLGGRPSDQMYLRDPSLPPRGPNLLPFPSSSIDTGLPIAEQVEKSESVVILEVKDRPGMYYKSSVRTVSDPPGVGPPLDPAILASSASRFQPQPLVPQSIAPPQSIGSPRQIGPPQAVVPQQLQQFYSHPSYIPSSNLPHLGYNVPHPSLTPTQLTYSPQLNQSPLMSPQQQMFTPAKTVPLDLSFSPRNTPTAHSASPAHPMSHLDHGQLMYPPAPAHCPASQPKSTISHSHAASPSGGQQSKLPGLRRPNLSALQHTVSEDSPLDLSVKKTFPSSSACEASSTMSNQEGVTNLSPVTPPPLDLRTKVTSSNGVSVSDTSWSPCSAASTITEQPVGLPRGLLSADYTHVTSSQPRPFKAVQSESSSGLPVERQPVSRTPPGSNSTQVTAAYPEQTKLETPVSSPQPTPTPTATPKSISTSTGASSSSSAGQPHGESETAGFLNKSEFLQQRAGIKHDDIVVGPRRPISSMLTTPVAKLKDSSSSSQTYNTFPPSHSKPGVVQAEEDSSPPEDHSPRFKTRTEQKLSKTSELPSQTQPQDNQTLVFPTSSANEQSAPGGSQTIPRRIPRKIQPDSPQNTRRKAGGSRLPKPMHGHSPDRVISVDAKLSVAPTPADDTPIAGESFNQPHSTDASFPKEKRVEKSMKESAMSVELRPESAGHSESKPIARAKNQSAYPEPSNGDTNSADSSTYPGKSRQTKAACKSGLPQAVAITPPSKRKEGASKLHMLSNIPVPMCHDPRPKPAVQKNQEIVQEEEEEEASDKTPLLRPLAADSGVDNGHVADQTIDSQNDSAVLSSSSQKASSKQSFATNGSTHANGAGFERKKELIGEEVGLKTIPEQDSLDRADATSEKSQDQESDGKVKAQNSPEVGKSGTRSTLKDQSEPPSPCHVTTDASAKLRLHRSAEQLGGQAKLSVFQPDAENATATSAPRTPVAASVPSSPGTHSELFKVGSYPTTSSASALLDSSSEIEKSPPIVKKKTNLPRIGILRRGSDRTAEICRRGSDRGIMAGIPLSSRRHDPSVEDLKRATSISELCQSVASLLNIEMEMQTQEPPSFMVRIHKVYDNGVPLPTLNPKLSRFICDVILAFTGVLDLHCNVFMNAECRGGRSASACSYHHQQQCQLTQNFALGPYTYRSNQCLNLLDAGYGMRDVLVCPFLRARHDSQNEALRLADTGTASQLTGMKSCQSSRLALEIGSLRFAPSDRTSTIHGLVRLSGDPVQGCDGALGNSYELQYYDVIMDNTIRRKYAANRREFSPSPITLNHDSPPGCHGNNNPSRVLVDYTPLWFYFDSEPGESRVGEAVAWSDTKSHDPWLHNYMLQ</sequence>
<feature type="compositionally biased region" description="Basic and acidic residues" evidence="1">
    <location>
        <begin position="335"/>
        <end position="348"/>
    </location>
</feature>
<feature type="region of interest" description="Disordered" evidence="1">
    <location>
        <begin position="731"/>
        <end position="821"/>
    </location>
</feature>
<evidence type="ECO:0000313" key="2">
    <source>
        <dbReference type="EMBL" id="KAK3698011.1"/>
    </source>
</evidence>
<feature type="compositionally biased region" description="Basic and acidic residues" evidence="1">
    <location>
        <begin position="135"/>
        <end position="146"/>
    </location>
</feature>
<proteinExistence type="predicted"/>
<feature type="compositionally biased region" description="Polar residues" evidence="1">
    <location>
        <begin position="1005"/>
        <end position="1014"/>
    </location>
</feature>
<feature type="compositionally biased region" description="Basic and acidic residues" evidence="1">
    <location>
        <begin position="893"/>
        <end position="910"/>
    </location>
</feature>
<evidence type="ECO:0000313" key="3">
    <source>
        <dbReference type="Proteomes" id="UP001283361"/>
    </source>
</evidence>
<gene>
    <name evidence="2" type="ORF">RRG08_064928</name>
</gene>
<reference evidence="2" key="1">
    <citation type="journal article" date="2023" name="G3 (Bethesda)">
        <title>A reference genome for the long-term kleptoplast-retaining sea slug Elysia crispata morphotype clarki.</title>
        <authorList>
            <person name="Eastman K.E."/>
            <person name="Pendleton A.L."/>
            <person name="Shaikh M.A."/>
            <person name="Suttiyut T."/>
            <person name="Ogas R."/>
            <person name="Tomko P."/>
            <person name="Gavelis G."/>
            <person name="Widhalm J.R."/>
            <person name="Wisecaver J.H."/>
        </authorList>
    </citation>
    <scope>NUCLEOTIDE SEQUENCE</scope>
    <source>
        <strain evidence="2">ECLA1</strain>
    </source>
</reference>
<feature type="compositionally biased region" description="Basic and acidic residues" evidence="1">
    <location>
        <begin position="1224"/>
        <end position="1244"/>
    </location>
</feature>
<feature type="compositionally biased region" description="Basic residues" evidence="1">
    <location>
        <begin position="147"/>
        <end position="156"/>
    </location>
</feature>
<feature type="region of interest" description="Disordered" evidence="1">
    <location>
        <begin position="660"/>
        <end position="708"/>
    </location>
</feature>
<feature type="region of interest" description="Disordered" evidence="1">
    <location>
        <begin position="854"/>
        <end position="1277"/>
    </location>
</feature>
<feature type="compositionally biased region" description="Polar residues" evidence="1">
    <location>
        <begin position="864"/>
        <end position="876"/>
    </location>
</feature>
<name>A0AAE1CJ35_9GAST</name>
<comment type="caution">
    <text evidence="2">The sequence shown here is derived from an EMBL/GenBank/DDBJ whole genome shotgun (WGS) entry which is preliminary data.</text>
</comment>
<feature type="compositionally biased region" description="Low complexity" evidence="1">
    <location>
        <begin position="40"/>
        <end position="53"/>
    </location>
</feature>
<feature type="compositionally biased region" description="Polar residues" evidence="1">
    <location>
        <begin position="1052"/>
        <end position="1074"/>
    </location>
</feature>
<feature type="compositionally biased region" description="Low complexity" evidence="1">
    <location>
        <begin position="795"/>
        <end position="813"/>
    </location>
</feature>
<feature type="compositionally biased region" description="Low complexity" evidence="1">
    <location>
        <begin position="660"/>
        <end position="669"/>
    </location>
</feature>
<feature type="compositionally biased region" description="Polar residues" evidence="1">
    <location>
        <begin position="690"/>
        <end position="708"/>
    </location>
</feature>
<feature type="compositionally biased region" description="Polar residues" evidence="1">
    <location>
        <begin position="670"/>
        <end position="679"/>
    </location>
</feature>
<feature type="compositionally biased region" description="Basic and acidic residues" evidence="1">
    <location>
        <begin position="204"/>
        <end position="213"/>
    </location>
</feature>
<feature type="compositionally biased region" description="Basic and acidic residues" evidence="1">
    <location>
        <begin position="1016"/>
        <end position="1027"/>
    </location>
</feature>
<feature type="region of interest" description="Disordered" evidence="1">
    <location>
        <begin position="475"/>
        <end position="497"/>
    </location>
</feature>
<feature type="compositionally biased region" description="Basic and acidic residues" evidence="1">
    <location>
        <begin position="1035"/>
        <end position="1047"/>
    </location>
</feature>
<feature type="compositionally biased region" description="Polar residues" evidence="1">
    <location>
        <begin position="569"/>
        <end position="578"/>
    </location>
</feature>
<feature type="compositionally biased region" description="Low complexity" evidence="1">
    <location>
        <begin position="60"/>
        <end position="71"/>
    </location>
</feature>